<feature type="transmembrane region" description="Helical" evidence="2">
    <location>
        <begin position="28"/>
        <end position="52"/>
    </location>
</feature>
<evidence type="ECO:0000313" key="3">
    <source>
        <dbReference type="EMBL" id="ODV87623.1"/>
    </source>
</evidence>
<accession>A0A1E4T798</accession>
<evidence type="ECO:0000256" key="1">
    <source>
        <dbReference type="SAM" id="MobiDB-lite"/>
    </source>
</evidence>
<dbReference type="Proteomes" id="UP000094801">
    <property type="component" value="Unassembled WGS sequence"/>
</dbReference>
<dbReference type="AlphaFoldDB" id="A0A1E4T798"/>
<name>A0A1E4T798_9ASCO</name>
<keyword evidence="4" id="KW-1185">Reference proteome</keyword>
<protein>
    <submittedName>
        <fullName evidence="3">Uncharacterized protein</fullName>
    </submittedName>
</protein>
<dbReference type="EMBL" id="KV453848">
    <property type="protein sequence ID" value="ODV87623.1"/>
    <property type="molecule type" value="Genomic_DNA"/>
</dbReference>
<keyword evidence="2" id="KW-0812">Transmembrane</keyword>
<evidence type="ECO:0000256" key="2">
    <source>
        <dbReference type="SAM" id="Phobius"/>
    </source>
</evidence>
<reference evidence="4" key="1">
    <citation type="submission" date="2016-04" db="EMBL/GenBank/DDBJ databases">
        <title>Comparative genomics of biotechnologically important yeasts.</title>
        <authorList>
            <consortium name="DOE Joint Genome Institute"/>
            <person name="Riley R."/>
            <person name="Haridas S."/>
            <person name="Wolfe K.H."/>
            <person name="Lopes M.R."/>
            <person name="Hittinger C.T."/>
            <person name="Goker M."/>
            <person name="Salamov A."/>
            <person name="Wisecaver J."/>
            <person name="Long T.M."/>
            <person name="Aerts A.L."/>
            <person name="Barry K."/>
            <person name="Choi C."/>
            <person name="Clum A."/>
            <person name="Coughlan A.Y."/>
            <person name="Deshpande S."/>
            <person name="Douglass A.P."/>
            <person name="Hanson S.J."/>
            <person name="Klenk H.-P."/>
            <person name="Labutti K."/>
            <person name="Lapidus A."/>
            <person name="Lindquist E."/>
            <person name="Lipzen A."/>
            <person name="Meier-Kolthoff J.P."/>
            <person name="Ohm R.A."/>
            <person name="Otillar R.P."/>
            <person name="Pangilinan J."/>
            <person name="Peng Y."/>
            <person name="Rokas A."/>
            <person name="Rosa C.A."/>
            <person name="Scheuner C."/>
            <person name="Sibirny A.A."/>
            <person name="Slot J.C."/>
            <person name="Stielow J.B."/>
            <person name="Sun H."/>
            <person name="Kurtzman C.P."/>
            <person name="Blackwell M."/>
            <person name="Grigoriev I.V."/>
            <person name="Jeffries T.W."/>
        </authorList>
    </citation>
    <scope>NUCLEOTIDE SEQUENCE [LARGE SCALE GENOMIC DNA]</scope>
    <source>
        <strain evidence="4">NRRL YB-2248</strain>
    </source>
</reference>
<organism evidence="3 4">
    <name type="scientific">[Candida] arabinofermentans NRRL YB-2248</name>
    <dbReference type="NCBI Taxonomy" id="983967"/>
    <lineage>
        <taxon>Eukaryota</taxon>
        <taxon>Fungi</taxon>
        <taxon>Dikarya</taxon>
        <taxon>Ascomycota</taxon>
        <taxon>Saccharomycotina</taxon>
        <taxon>Pichiomycetes</taxon>
        <taxon>Pichiales</taxon>
        <taxon>Pichiaceae</taxon>
        <taxon>Ogataea</taxon>
        <taxon>Ogataea/Candida clade</taxon>
    </lineage>
</organism>
<keyword evidence="2" id="KW-0472">Membrane</keyword>
<keyword evidence="2" id="KW-1133">Transmembrane helix</keyword>
<feature type="compositionally biased region" description="Polar residues" evidence="1">
    <location>
        <begin position="143"/>
        <end position="152"/>
    </location>
</feature>
<sequence>MLYFKRANIIQEATSNGVKLSSNSKTTIIIAVTIPLGLLLISSVLVLVWFLYYRKNGVTQDSDSSSSSTFDAPNAYPTRFKYNHQQDEEMMVKRQEVYHVSNNSATQQQLDDLFADPPIQQEQPPPRPVPFGPVTARYVEGTARQSSHGFTEQHQPQHQPKHQPQTDNGVALRILRLAAKKDDVIDNKVVC</sequence>
<feature type="region of interest" description="Disordered" evidence="1">
    <location>
        <begin position="143"/>
        <end position="167"/>
    </location>
</feature>
<proteinExistence type="predicted"/>
<feature type="compositionally biased region" description="Low complexity" evidence="1">
    <location>
        <begin position="153"/>
        <end position="165"/>
    </location>
</feature>
<evidence type="ECO:0000313" key="4">
    <source>
        <dbReference type="Proteomes" id="UP000094801"/>
    </source>
</evidence>
<gene>
    <name evidence="3" type="ORF">CANARDRAFT_26999</name>
</gene>